<evidence type="ECO:0000256" key="3">
    <source>
        <dbReference type="ARBA" id="ARBA00022896"/>
    </source>
</evidence>
<dbReference type="InterPro" id="IPR044862">
    <property type="entry name" value="Pro_4_hyd_alph_FE2OG_OXY"/>
</dbReference>
<evidence type="ECO:0000256" key="6">
    <source>
        <dbReference type="ARBA" id="ARBA00023004"/>
    </source>
</evidence>
<keyword evidence="6" id="KW-0408">Iron</keyword>
<accession>A0A316IHB6</accession>
<dbReference type="EMBL" id="QGHC01000007">
    <property type="protein sequence ID" value="PWK86635.1"/>
    <property type="molecule type" value="Genomic_DNA"/>
</dbReference>
<evidence type="ECO:0000256" key="5">
    <source>
        <dbReference type="ARBA" id="ARBA00023002"/>
    </source>
</evidence>
<dbReference type="Gene3D" id="2.60.120.620">
    <property type="entry name" value="q2cbj1_9rhob like domain"/>
    <property type="match status" value="1"/>
</dbReference>
<dbReference type="PROSITE" id="PS51471">
    <property type="entry name" value="FE2OG_OXY"/>
    <property type="match status" value="1"/>
</dbReference>
<feature type="domain" description="Fe2OG dioxygenase" evidence="7">
    <location>
        <begin position="167"/>
        <end position="272"/>
    </location>
</feature>
<protein>
    <submittedName>
        <fullName evidence="8">Prolyl 4-hydroxylase</fullName>
    </submittedName>
</protein>
<dbReference type="PANTHER" id="PTHR10869">
    <property type="entry name" value="PROLYL 4-HYDROXYLASE ALPHA SUBUNIT"/>
    <property type="match status" value="1"/>
</dbReference>
<dbReference type="OrthoDB" id="269774at2"/>
<dbReference type="InterPro" id="IPR045054">
    <property type="entry name" value="P4HA-like"/>
</dbReference>
<dbReference type="GO" id="GO:0031418">
    <property type="term" value="F:L-ascorbic acid binding"/>
    <property type="evidence" value="ECO:0007669"/>
    <property type="project" value="UniProtKB-KW"/>
</dbReference>
<dbReference type="Proteomes" id="UP000245812">
    <property type="component" value="Unassembled WGS sequence"/>
</dbReference>
<evidence type="ECO:0000256" key="4">
    <source>
        <dbReference type="ARBA" id="ARBA00022964"/>
    </source>
</evidence>
<dbReference type="GO" id="GO:0004656">
    <property type="term" value="F:procollagen-proline 4-dioxygenase activity"/>
    <property type="evidence" value="ECO:0007669"/>
    <property type="project" value="TreeGrafter"/>
</dbReference>
<evidence type="ECO:0000259" key="7">
    <source>
        <dbReference type="PROSITE" id="PS51471"/>
    </source>
</evidence>
<comment type="caution">
    <text evidence="8">The sequence shown here is derived from an EMBL/GenBank/DDBJ whole genome shotgun (WGS) entry which is preliminary data.</text>
</comment>
<keyword evidence="2" id="KW-0479">Metal-binding</keyword>
<dbReference type="AlphaFoldDB" id="A0A316IHB6"/>
<reference evidence="8 9" key="1">
    <citation type="submission" date="2018-05" db="EMBL/GenBank/DDBJ databases">
        <title>Genomic Encyclopedia of Type Strains, Phase IV (KMG-IV): sequencing the most valuable type-strain genomes for metagenomic binning, comparative biology and taxonomic classification.</title>
        <authorList>
            <person name="Goeker M."/>
        </authorList>
    </citation>
    <scope>NUCLEOTIDE SEQUENCE [LARGE SCALE GENOMIC DNA]</scope>
    <source>
        <strain evidence="8 9">DSM 14263</strain>
    </source>
</reference>
<dbReference type="GO" id="GO:0005506">
    <property type="term" value="F:iron ion binding"/>
    <property type="evidence" value="ECO:0007669"/>
    <property type="project" value="InterPro"/>
</dbReference>
<dbReference type="Pfam" id="PF13640">
    <property type="entry name" value="2OG-FeII_Oxy_3"/>
    <property type="match status" value="1"/>
</dbReference>
<comment type="cofactor">
    <cofactor evidence="1">
        <name>L-ascorbate</name>
        <dbReference type="ChEBI" id="CHEBI:38290"/>
    </cofactor>
</comment>
<evidence type="ECO:0000313" key="9">
    <source>
        <dbReference type="Proteomes" id="UP000245812"/>
    </source>
</evidence>
<dbReference type="PANTHER" id="PTHR10869:SF246">
    <property type="entry name" value="TRANSMEMBRANE PROLYL 4-HYDROXYLASE"/>
    <property type="match status" value="1"/>
</dbReference>
<organism evidence="8 9">
    <name type="scientific">Fulvimonas soli</name>
    <dbReference type="NCBI Taxonomy" id="155197"/>
    <lineage>
        <taxon>Bacteria</taxon>
        <taxon>Pseudomonadati</taxon>
        <taxon>Pseudomonadota</taxon>
        <taxon>Gammaproteobacteria</taxon>
        <taxon>Lysobacterales</taxon>
        <taxon>Rhodanobacteraceae</taxon>
        <taxon>Fulvimonas</taxon>
    </lineage>
</organism>
<evidence type="ECO:0000256" key="2">
    <source>
        <dbReference type="ARBA" id="ARBA00022723"/>
    </source>
</evidence>
<keyword evidence="5" id="KW-0560">Oxidoreductase</keyword>
<dbReference type="RefSeq" id="WP_109723644.1">
    <property type="nucleotide sequence ID" value="NZ_MSZV01000123.1"/>
</dbReference>
<dbReference type="InterPro" id="IPR005123">
    <property type="entry name" value="Oxoglu/Fe-dep_dioxygenase_dom"/>
</dbReference>
<name>A0A316IHB6_9GAMM</name>
<gene>
    <name evidence="8" type="ORF">C7456_10725</name>
</gene>
<dbReference type="InterPro" id="IPR006620">
    <property type="entry name" value="Pro_4_hyd_alph"/>
</dbReference>
<sequence length="276" mass="29620">MSSRATITPELREWILATTRAGHGVPEVLKLMKDAGYPPAQSRVALAQVLKIPLSAISAGAGPAGRRPRHPQAPLAEAGDRRVRVALGVDAPPLRVLDGLLDAGECAELIALARPRLARARTVAEDGRQQVDERRTSAGMFFAPGETPLVARIERRIAALLDMPADHGEGLQVLHYLPGQEYEPHYDWFDPAQPGFAAITAKGGQRVASVVMYLNTPEEGGGTGFPALGLTVTALAGSAVYFAYEAGDEASLHAGLPVTRGEKWIATKWLRERPFR</sequence>
<keyword evidence="4" id="KW-0223">Dioxygenase</keyword>
<keyword evidence="9" id="KW-1185">Reference proteome</keyword>
<evidence type="ECO:0000313" key="8">
    <source>
        <dbReference type="EMBL" id="PWK86635.1"/>
    </source>
</evidence>
<dbReference type="SMART" id="SM00702">
    <property type="entry name" value="P4Hc"/>
    <property type="match status" value="1"/>
</dbReference>
<proteinExistence type="predicted"/>
<evidence type="ECO:0000256" key="1">
    <source>
        <dbReference type="ARBA" id="ARBA00001961"/>
    </source>
</evidence>
<keyword evidence="3" id="KW-0847">Vitamin C</keyword>